<gene>
    <name evidence="3" type="ORF">ACFQ1G_13795</name>
</gene>
<dbReference type="EMBL" id="JBHTJP010000035">
    <property type="protein sequence ID" value="MFD0977865.1"/>
    <property type="molecule type" value="Genomic_DNA"/>
</dbReference>
<dbReference type="PROSITE" id="PS50983">
    <property type="entry name" value="FE_B12_PBP"/>
    <property type="match status" value="1"/>
</dbReference>
<organism evidence="3 4">
    <name type="scientific">Salinimicrobium gaetbulicola</name>
    <dbReference type="NCBI Taxonomy" id="999702"/>
    <lineage>
        <taxon>Bacteria</taxon>
        <taxon>Pseudomonadati</taxon>
        <taxon>Bacteroidota</taxon>
        <taxon>Flavobacteriia</taxon>
        <taxon>Flavobacteriales</taxon>
        <taxon>Flavobacteriaceae</taxon>
        <taxon>Salinimicrobium</taxon>
    </lineage>
</organism>
<sequence>MRVFYDQLDREIKIPNPPKRIISLVPSQTELLVDLGLEDVLIGVTKFCVHPKDLRQRKNTVGGTKQVHVDKIRKLAPEIILCNKEENTLEMVAELENIAPVHVSDVKSVDDSLELIREYGEIFGVREKASEIAGQIMDLREDFCEFIDKKPKQRVAYFIWKNPWMVVGKDTFIDHLLELNKFENVYRLEKSRYPEIYLDQLTTKNADRVFLSTEPYPFKEEDKSMFKKAVREDCIHIVDGEYFSWYGSRLIAAFDYFKKLHGTLSYSSSE</sequence>
<dbReference type="Gene3D" id="3.40.50.1980">
    <property type="entry name" value="Nitrogenase molybdenum iron protein domain"/>
    <property type="match status" value="2"/>
</dbReference>
<dbReference type="Pfam" id="PF01497">
    <property type="entry name" value="Peripla_BP_2"/>
    <property type="match status" value="1"/>
</dbReference>
<reference evidence="4" key="1">
    <citation type="journal article" date="2019" name="Int. J. Syst. Evol. Microbiol.">
        <title>The Global Catalogue of Microorganisms (GCM) 10K type strain sequencing project: providing services to taxonomists for standard genome sequencing and annotation.</title>
        <authorList>
            <consortium name="The Broad Institute Genomics Platform"/>
            <consortium name="The Broad Institute Genome Sequencing Center for Infectious Disease"/>
            <person name="Wu L."/>
            <person name="Ma J."/>
        </authorList>
    </citation>
    <scope>NUCLEOTIDE SEQUENCE [LARGE SCALE GENOMIC DNA]</scope>
    <source>
        <strain evidence="4">CCUG 60898</strain>
    </source>
</reference>
<keyword evidence="1" id="KW-0732">Signal</keyword>
<protein>
    <submittedName>
        <fullName evidence="3">ABC transporter substrate-binding protein</fullName>
    </submittedName>
</protein>
<dbReference type="PANTHER" id="PTHR30535:SF35">
    <property type="entry name" value="PERIPLASMIC BINDING PROTEIN"/>
    <property type="match status" value="1"/>
</dbReference>
<accession>A0ABW3IJ05</accession>
<proteinExistence type="predicted"/>
<dbReference type="InterPro" id="IPR054828">
    <property type="entry name" value="Vit_B12_bind_prot"/>
</dbReference>
<dbReference type="PANTHER" id="PTHR30535">
    <property type="entry name" value="VITAMIN B12-BINDING PROTEIN"/>
    <property type="match status" value="1"/>
</dbReference>
<dbReference type="SUPFAM" id="SSF53807">
    <property type="entry name" value="Helical backbone' metal receptor"/>
    <property type="match status" value="1"/>
</dbReference>
<dbReference type="Proteomes" id="UP001597100">
    <property type="component" value="Unassembled WGS sequence"/>
</dbReference>
<dbReference type="InterPro" id="IPR050902">
    <property type="entry name" value="ABC_Transporter_SBP"/>
</dbReference>
<name>A0ABW3IJ05_9FLAO</name>
<evidence type="ECO:0000259" key="2">
    <source>
        <dbReference type="PROSITE" id="PS50983"/>
    </source>
</evidence>
<keyword evidence="4" id="KW-1185">Reference proteome</keyword>
<evidence type="ECO:0000313" key="3">
    <source>
        <dbReference type="EMBL" id="MFD0977865.1"/>
    </source>
</evidence>
<dbReference type="InterPro" id="IPR002491">
    <property type="entry name" value="ABC_transptr_periplasmic_BD"/>
</dbReference>
<evidence type="ECO:0000256" key="1">
    <source>
        <dbReference type="ARBA" id="ARBA00022729"/>
    </source>
</evidence>
<dbReference type="NCBIfam" id="NF038402">
    <property type="entry name" value="TroA_like"/>
    <property type="match status" value="1"/>
</dbReference>
<comment type="caution">
    <text evidence="3">The sequence shown here is derived from an EMBL/GenBank/DDBJ whole genome shotgun (WGS) entry which is preliminary data.</text>
</comment>
<evidence type="ECO:0000313" key="4">
    <source>
        <dbReference type="Proteomes" id="UP001597100"/>
    </source>
</evidence>
<feature type="domain" description="Fe/B12 periplasmic-binding" evidence="2">
    <location>
        <begin position="20"/>
        <end position="268"/>
    </location>
</feature>
<dbReference type="RefSeq" id="WP_380740495.1">
    <property type="nucleotide sequence ID" value="NZ_JBHTJP010000035.1"/>
</dbReference>